<dbReference type="SMART" id="SM00116">
    <property type="entry name" value="CBS"/>
    <property type="match status" value="2"/>
</dbReference>
<evidence type="ECO:0000256" key="1">
    <source>
        <dbReference type="ARBA" id="ARBA00023122"/>
    </source>
</evidence>
<reference evidence="5" key="1">
    <citation type="submission" date="2015-06" db="EMBL/GenBank/DDBJ databases">
        <authorList>
            <person name="Liu B."/>
            <person name="Wang J."/>
            <person name="Zhu Y."/>
            <person name="Liu G."/>
            <person name="Chen Q."/>
            <person name="Zheng C."/>
            <person name="Che J."/>
            <person name="Ge C."/>
            <person name="Shi H."/>
            <person name="Pan Z."/>
            <person name="Liu X."/>
        </authorList>
    </citation>
    <scope>NUCLEOTIDE SEQUENCE [LARGE SCALE GENOMIC DNA]</scope>
    <source>
        <strain evidence="5">DSM 16346</strain>
    </source>
</reference>
<dbReference type="PANTHER" id="PTHR43080:SF2">
    <property type="entry name" value="CBS DOMAIN-CONTAINING PROTEIN"/>
    <property type="match status" value="1"/>
</dbReference>
<dbReference type="STRING" id="157733.AB986_16040"/>
<feature type="domain" description="CBS" evidence="3">
    <location>
        <begin position="7"/>
        <end position="63"/>
    </location>
</feature>
<proteinExistence type="predicted"/>
<dbReference type="InterPro" id="IPR000644">
    <property type="entry name" value="CBS_dom"/>
</dbReference>
<keyword evidence="6" id="KW-1185">Reference proteome</keyword>
<dbReference type="CDD" id="cd04584">
    <property type="entry name" value="CBS_pair_AcuB_like"/>
    <property type="match status" value="1"/>
</dbReference>
<dbReference type="Gene3D" id="3.10.580.10">
    <property type="entry name" value="CBS-domain"/>
    <property type="match status" value="1"/>
</dbReference>
<gene>
    <name evidence="5" type="ORF">AB986_16040</name>
</gene>
<name>A0A0J6CMB9_9BACL</name>
<dbReference type="InterPro" id="IPR046342">
    <property type="entry name" value="CBS_dom_sf"/>
</dbReference>
<accession>A0A0J6CMB9</accession>
<dbReference type="InterPro" id="IPR051257">
    <property type="entry name" value="Diverse_CBS-Domain"/>
</dbReference>
<dbReference type="EMBL" id="LELK01000004">
    <property type="protein sequence ID" value="KMM37366.1"/>
    <property type="molecule type" value="Genomic_DNA"/>
</dbReference>
<dbReference type="Pfam" id="PF00571">
    <property type="entry name" value="CBS"/>
    <property type="match status" value="2"/>
</dbReference>
<comment type="caution">
    <text evidence="5">The sequence shown here is derived from an EMBL/GenBank/DDBJ whole genome shotgun (WGS) entry which is preliminary data.</text>
</comment>
<evidence type="ECO:0000313" key="5">
    <source>
        <dbReference type="EMBL" id="KMM37366.1"/>
    </source>
</evidence>
<dbReference type="AlphaFoldDB" id="A0A0J6CMB9"/>
<evidence type="ECO:0000256" key="2">
    <source>
        <dbReference type="PROSITE-ProRule" id="PRU00703"/>
    </source>
</evidence>
<dbReference type="PROSITE" id="PS51671">
    <property type="entry name" value="ACT"/>
    <property type="match status" value="1"/>
</dbReference>
<dbReference type="CDD" id="cd04883">
    <property type="entry name" value="ACT_AcuB"/>
    <property type="match status" value="1"/>
</dbReference>
<dbReference type="GeneID" id="301327546"/>
<dbReference type="InterPro" id="IPR002912">
    <property type="entry name" value="ACT_dom"/>
</dbReference>
<dbReference type="SUPFAM" id="SSF55021">
    <property type="entry name" value="ACT-like"/>
    <property type="match status" value="1"/>
</dbReference>
<feature type="domain" description="CBS" evidence="3">
    <location>
        <begin position="78"/>
        <end position="137"/>
    </location>
</feature>
<feature type="domain" description="ACT" evidence="4">
    <location>
        <begin position="139"/>
        <end position="215"/>
    </location>
</feature>
<dbReference type="OrthoDB" id="9781631at2"/>
<dbReference type="PROSITE" id="PS51371">
    <property type="entry name" value="CBS"/>
    <property type="match status" value="2"/>
</dbReference>
<evidence type="ECO:0000259" key="4">
    <source>
        <dbReference type="PROSITE" id="PS51671"/>
    </source>
</evidence>
<dbReference type="Proteomes" id="UP000035996">
    <property type="component" value="Unassembled WGS sequence"/>
</dbReference>
<dbReference type="Gene3D" id="3.30.70.260">
    <property type="match status" value="1"/>
</dbReference>
<evidence type="ECO:0000313" key="6">
    <source>
        <dbReference type="Proteomes" id="UP000035996"/>
    </source>
</evidence>
<organism evidence="5 6">
    <name type="scientific">Guptibacillus hwajinpoensis</name>
    <dbReference type="NCBI Taxonomy" id="208199"/>
    <lineage>
        <taxon>Bacteria</taxon>
        <taxon>Bacillati</taxon>
        <taxon>Bacillota</taxon>
        <taxon>Bacilli</taxon>
        <taxon>Bacillales</taxon>
        <taxon>Guptibacillaceae</taxon>
        <taxon>Guptibacillus</taxon>
    </lineage>
</organism>
<sequence length="215" mass="24313">MLIEEIMNRNVFSLEENQTIADAIKMMREKNIRHLPIVNQKGELTGIVSDRDLKDASPSILDSDPNKEVLESPLSSIMKRDVITAHPLDFVEEISTIFYEQRISSIPIVDQRKVIGILTETDMLHTLILLTGAHQPSSHIEVQVANVSGKLADITQIISKRNVNIISVLVYPCSHDEQYKNIVFRIQTMNPTTVINDIKNEGYQVLWPNMPGVTK</sequence>
<dbReference type="RefSeq" id="WP_048312297.1">
    <property type="nucleotide sequence ID" value="NZ_CP119526.1"/>
</dbReference>
<protein>
    <submittedName>
        <fullName evidence="5">Acetoin utilization protein AcuB</fullName>
    </submittedName>
</protein>
<dbReference type="SUPFAM" id="SSF54631">
    <property type="entry name" value="CBS-domain pair"/>
    <property type="match status" value="1"/>
</dbReference>
<keyword evidence="1 2" id="KW-0129">CBS domain</keyword>
<dbReference type="InterPro" id="IPR045865">
    <property type="entry name" value="ACT-like_dom_sf"/>
</dbReference>
<evidence type="ECO:0000259" key="3">
    <source>
        <dbReference type="PROSITE" id="PS51371"/>
    </source>
</evidence>
<dbReference type="PANTHER" id="PTHR43080">
    <property type="entry name" value="CBS DOMAIN-CONTAINING PROTEIN CBSX3, MITOCHONDRIAL"/>
    <property type="match status" value="1"/>
</dbReference>
<dbReference type="PATRIC" id="fig|157733.3.peg.1293"/>